<keyword evidence="4" id="KW-1185">Reference proteome</keyword>
<gene>
    <name evidence="3" type="ORF">HYH02_007896</name>
</gene>
<dbReference type="EMBL" id="JAEHOD010000023">
    <property type="protein sequence ID" value="KAG2447150.1"/>
    <property type="molecule type" value="Genomic_DNA"/>
</dbReference>
<proteinExistence type="inferred from homology"/>
<evidence type="ECO:0000313" key="4">
    <source>
        <dbReference type="Proteomes" id="UP000613740"/>
    </source>
</evidence>
<dbReference type="OrthoDB" id="10262843at2759"/>
<evidence type="ECO:0000259" key="2">
    <source>
        <dbReference type="Pfam" id="PF07978"/>
    </source>
</evidence>
<dbReference type="PANTHER" id="PTHR21017:SF17">
    <property type="entry name" value="PROTEIN NIPSNAP"/>
    <property type="match status" value="1"/>
</dbReference>
<name>A0A835WHM2_9CHLO</name>
<reference evidence="3" key="1">
    <citation type="journal article" date="2020" name="bioRxiv">
        <title>Comparative genomics of Chlamydomonas.</title>
        <authorList>
            <person name="Craig R.J."/>
            <person name="Hasan A.R."/>
            <person name="Ness R.W."/>
            <person name="Keightley P.D."/>
        </authorList>
    </citation>
    <scope>NUCLEOTIDE SEQUENCE</scope>
    <source>
        <strain evidence="3">CCAP 11/173</strain>
    </source>
</reference>
<evidence type="ECO:0000256" key="1">
    <source>
        <dbReference type="ARBA" id="ARBA00005291"/>
    </source>
</evidence>
<organism evidence="3 4">
    <name type="scientific">Chlamydomonas schloesseri</name>
    <dbReference type="NCBI Taxonomy" id="2026947"/>
    <lineage>
        <taxon>Eukaryota</taxon>
        <taxon>Viridiplantae</taxon>
        <taxon>Chlorophyta</taxon>
        <taxon>core chlorophytes</taxon>
        <taxon>Chlorophyceae</taxon>
        <taxon>CS clade</taxon>
        <taxon>Chlamydomonadales</taxon>
        <taxon>Chlamydomonadaceae</taxon>
        <taxon>Chlamydomonas</taxon>
    </lineage>
</organism>
<protein>
    <recommendedName>
        <fullName evidence="2">NIPSNAP domain-containing protein</fullName>
    </recommendedName>
</protein>
<dbReference type="Gene3D" id="3.30.70.100">
    <property type="match status" value="2"/>
</dbReference>
<dbReference type="InterPro" id="IPR051557">
    <property type="entry name" value="NipSnap_domain"/>
</dbReference>
<dbReference type="AlphaFoldDB" id="A0A835WHM2"/>
<dbReference type="InterPro" id="IPR012577">
    <property type="entry name" value="NIPSNAP"/>
</dbReference>
<sequence>MLLLQSVARAAAAAPAPAWLASLAGGLRGFASSSSSFSSSSAAAGAAGLVEVREYTLKPEGVKAFMDVSAEYADVRKELLPFLGLFTCDVGSCLHRVTHMYAYDSFDQRDTVRAAALKDPRWRKFIELSRPHVQYQENKVMLEARPIYAALQLPPTAQFKAPPKAPGSSGKVVYELRSYQLSPGYGSVPKLVEAFSAGLPHKVAADPDGKLVFFGYTDVGMLNHVMELWRYPSAQACIQARQAARTVPKWRETIGSVTPGVQHFTSAFLHPAPFSPWQ</sequence>
<dbReference type="PANTHER" id="PTHR21017">
    <property type="entry name" value="NIPSNAP-RELATED"/>
    <property type="match status" value="1"/>
</dbReference>
<dbReference type="InterPro" id="IPR011008">
    <property type="entry name" value="Dimeric_a/b-barrel"/>
</dbReference>
<dbReference type="Pfam" id="PF07978">
    <property type="entry name" value="NIPSNAP"/>
    <property type="match status" value="2"/>
</dbReference>
<comment type="caution">
    <text evidence="3">The sequence shown here is derived from an EMBL/GenBank/DDBJ whole genome shotgun (WGS) entry which is preliminary data.</text>
</comment>
<comment type="similarity">
    <text evidence="1">Belongs to the NipSnap family.</text>
</comment>
<dbReference type="Proteomes" id="UP000613740">
    <property type="component" value="Unassembled WGS sequence"/>
</dbReference>
<accession>A0A835WHM2</accession>
<dbReference type="SUPFAM" id="SSF54909">
    <property type="entry name" value="Dimeric alpha+beta barrel"/>
    <property type="match status" value="2"/>
</dbReference>
<feature type="domain" description="NIPSNAP" evidence="2">
    <location>
        <begin position="174"/>
        <end position="276"/>
    </location>
</feature>
<feature type="domain" description="NIPSNAP" evidence="2">
    <location>
        <begin position="50"/>
        <end position="142"/>
    </location>
</feature>
<dbReference type="GO" id="GO:0005739">
    <property type="term" value="C:mitochondrion"/>
    <property type="evidence" value="ECO:0007669"/>
    <property type="project" value="TreeGrafter"/>
</dbReference>
<evidence type="ECO:0000313" key="3">
    <source>
        <dbReference type="EMBL" id="KAG2447150.1"/>
    </source>
</evidence>
<dbReference type="GO" id="GO:0000423">
    <property type="term" value="P:mitophagy"/>
    <property type="evidence" value="ECO:0007669"/>
    <property type="project" value="UniProtKB-ARBA"/>
</dbReference>